<accession>A0A9Q1G480</accession>
<evidence type="ECO:0000313" key="2">
    <source>
        <dbReference type="Proteomes" id="UP001152622"/>
    </source>
</evidence>
<dbReference type="Proteomes" id="UP001152622">
    <property type="component" value="Chromosome 2"/>
</dbReference>
<protein>
    <submittedName>
        <fullName evidence="1">Uncharacterized protein</fullName>
    </submittedName>
</protein>
<dbReference type="EMBL" id="JAINUF010000002">
    <property type="protein sequence ID" value="KAJ8374619.1"/>
    <property type="molecule type" value="Genomic_DNA"/>
</dbReference>
<keyword evidence="2" id="KW-1185">Reference proteome</keyword>
<comment type="caution">
    <text evidence="1">The sequence shown here is derived from an EMBL/GenBank/DDBJ whole genome shotgun (WGS) entry which is preliminary data.</text>
</comment>
<reference evidence="1" key="1">
    <citation type="journal article" date="2023" name="Science">
        <title>Genome structures resolve the early diversification of teleost fishes.</title>
        <authorList>
            <person name="Parey E."/>
            <person name="Louis A."/>
            <person name="Montfort J."/>
            <person name="Bouchez O."/>
            <person name="Roques C."/>
            <person name="Iampietro C."/>
            <person name="Lluch J."/>
            <person name="Castinel A."/>
            <person name="Donnadieu C."/>
            <person name="Desvignes T."/>
            <person name="Floi Bucao C."/>
            <person name="Jouanno E."/>
            <person name="Wen M."/>
            <person name="Mejri S."/>
            <person name="Dirks R."/>
            <person name="Jansen H."/>
            <person name="Henkel C."/>
            <person name="Chen W.J."/>
            <person name="Zahm M."/>
            <person name="Cabau C."/>
            <person name="Klopp C."/>
            <person name="Thompson A.W."/>
            <person name="Robinson-Rechavi M."/>
            <person name="Braasch I."/>
            <person name="Lecointre G."/>
            <person name="Bobe J."/>
            <person name="Postlethwait J.H."/>
            <person name="Berthelot C."/>
            <person name="Roest Crollius H."/>
            <person name="Guiguen Y."/>
        </authorList>
    </citation>
    <scope>NUCLEOTIDE SEQUENCE</scope>
    <source>
        <strain evidence="1">WJC10195</strain>
    </source>
</reference>
<evidence type="ECO:0000313" key="1">
    <source>
        <dbReference type="EMBL" id="KAJ8374619.1"/>
    </source>
</evidence>
<proteinExistence type="predicted"/>
<gene>
    <name evidence="1" type="ORF">SKAU_G00051990</name>
</gene>
<organism evidence="1 2">
    <name type="scientific">Synaphobranchus kaupii</name>
    <name type="common">Kaup's arrowtooth eel</name>
    <dbReference type="NCBI Taxonomy" id="118154"/>
    <lineage>
        <taxon>Eukaryota</taxon>
        <taxon>Metazoa</taxon>
        <taxon>Chordata</taxon>
        <taxon>Craniata</taxon>
        <taxon>Vertebrata</taxon>
        <taxon>Euteleostomi</taxon>
        <taxon>Actinopterygii</taxon>
        <taxon>Neopterygii</taxon>
        <taxon>Teleostei</taxon>
        <taxon>Anguilliformes</taxon>
        <taxon>Synaphobranchidae</taxon>
        <taxon>Synaphobranchus</taxon>
    </lineage>
</organism>
<name>A0A9Q1G480_SYNKA</name>
<sequence>MNGSYCNSTIKASGGASVGASMKAYYNWNRAPRNARPIPGFASQPGPREAHVTWETGAAPALRDGPLPTRL</sequence>
<dbReference type="AlphaFoldDB" id="A0A9Q1G480"/>